<dbReference type="SUPFAM" id="SSF52540">
    <property type="entry name" value="P-loop containing nucleoside triphosphate hydrolases"/>
    <property type="match status" value="1"/>
</dbReference>
<dbReference type="FunFam" id="3.40.50.300:FF:000483">
    <property type="entry name" value="Sensor histidine kinase KdpD"/>
    <property type="match status" value="1"/>
</dbReference>
<organism evidence="5 6">
    <name type="scientific">Paenibacillus endophyticus</name>
    <dbReference type="NCBI Taxonomy" id="1294268"/>
    <lineage>
        <taxon>Bacteria</taxon>
        <taxon>Bacillati</taxon>
        <taxon>Bacillota</taxon>
        <taxon>Bacilli</taxon>
        <taxon>Bacillales</taxon>
        <taxon>Paenibacillaceae</taxon>
        <taxon>Paenibacillus</taxon>
    </lineage>
</organism>
<keyword evidence="1 5" id="KW-0808">Transferase</keyword>
<dbReference type="InterPro" id="IPR052023">
    <property type="entry name" value="Histidine_kinase_KdpD"/>
</dbReference>
<dbReference type="Proteomes" id="UP000518605">
    <property type="component" value="Unassembled WGS sequence"/>
</dbReference>
<feature type="domain" description="AAA+ ATPase" evidence="4">
    <location>
        <begin position="400"/>
        <end position="545"/>
    </location>
</feature>
<evidence type="ECO:0000256" key="1">
    <source>
        <dbReference type="ARBA" id="ARBA00022679"/>
    </source>
</evidence>
<evidence type="ECO:0000256" key="3">
    <source>
        <dbReference type="ARBA" id="ARBA00023012"/>
    </source>
</evidence>
<dbReference type="Pfam" id="PF02702">
    <property type="entry name" value="KdpD"/>
    <property type="match status" value="2"/>
</dbReference>
<dbReference type="InterPro" id="IPR003593">
    <property type="entry name" value="AAA+_ATPase"/>
</dbReference>
<dbReference type="InterPro" id="IPR003852">
    <property type="entry name" value="Sig_transdc_His_kinase_KdpD_N"/>
</dbReference>
<gene>
    <name evidence="5" type="ORF">FHS16_004335</name>
</gene>
<proteinExistence type="predicted"/>
<sequence>MASFRKKTPEELLLSIAKLHQGRLKILVGSVSGSGKTYHMLREGLQLKQEGIDVVLCALPMPQSEETIALAAPFEQAALNVETLAARNPEAVLIDGLAYLNEHGAGFRTRLEEVLFLIGRGISVVTTINVYELEGIDEEAFRWTGVRPLATVPANTLELADEVRLIDVSPETMLQRFEEGRLKGRPEPAIAQRGNLAVLRELALRLVAEGVNESLEKHREELGLSGPSGASERILVTAQYHWNGSLYVRRGEQIARRLGGDVVVVSFMSPHRKLTKDEQAFKASIKKLAIKVGGSFEELPLPNRRGLSAELASYAEEQHVTRIVMGHSKQSRWQQFKQGSVALGLLRRLKQVDLFLMADRAEHEGERILPVKHRRDAAKGLFRRVSPDQREQQAKSIRRGHFHLFIGAAPGVGKTYRMLAEANLLLQKGVDVVIGLVETHGREETKRQIGELPVVPRQVISYLGTKLEEMDVEAIIRRNPDVVLVDELAHTNMPGSVRKKRYEDVIHLMDSGISVISTMNVQHIESLNDAIEQITGIRVRETVPDAIIRSANQVELIDVTPQMLQQRMREGKIYDPNKVEQALSAFFTTGNLIALRELALRELADDVDERLESWDRNQSLRGPLRRKEVIFVGIELQEDAERLIRRGFRIANRLKAQWHVHHVQSGHSADADSINKLKHLTERLGGLFELSHAESRGDIAGTLLTAAKRAKATQLIVGQPRGSGWQARRTGFIVPKLLQGARHMDLLIVARRMAACYH</sequence>
<dbReference type="PANTHER" id="PTHR45569:SF1">
    <property type="entry name" value="SENSOR PROTEIN KDPD"/>
    <property type="match status" value="1"/>
</dbReference>
<dbReference type="SUPFAM" id="SSF52402">
    <property type="entry name" value="Adenine nucleotide alpha hydrolases-like"/>
    <property type="match status" value="2"/>
</dbReference>
<dbReference type="InterPro" id="IPR014729">
    <property type="entry name" value="Rossmann-like_a/b/a_fold"/>
</dbReference>
<protein>
    <submittedName>
        <fullName evidence="5">Two-component system sensor histidine kinase KdpD</fullName>
        <ecNumber evidence="5">2.7.13.3</ecNumber>
    </submittedName>
</protein>
<dbReference type="SMART" id="SM00382">
    <property type="entry name" value="AAA"/>
    <property type="match status" value="2"/>
</dbReference>
<dbReference type="RefSeq" id="WP_183567364.1">
    <property type="nucleotide sequence ID" value="NZ_CBCSLB010000016.1"/>
</dbReference>
<evidence type="ECO:0000259" key="4">
    <source>
        <dbReference type="SMART" id="SM00382"/>
    </source>
</evidence>
<dbReference type="InterPro" id="IPR027417">
    <property type="entry name" value="P-loop_NTPase"/>
</dbReference>
<evidence type="ECO:0000313" key="6">
    <source>
        <dbReference type="Proteomes" id="UP000518605"/>
    </source>
</evidence>
<keyword evidence="3" id="KW-0902">Two-component regulatory system</keyword>
<dbReference type="Gene3D" id="3.40.50.620">
    <property type="entry name" value="HUPs"/>
    <property type="match status" value="2"/>
</dbReference>
<dbReference type="AlphaFoldDB" id="A0A7W5GC96"/>
<dbReference type="GO" id="GO:0000155">
    <property type="term" value="F:phosphorelay sensor kinase activity"/>
    <property type="evidence" value="ECO:0007669"/>
    <property type="project" value="InterPro"/>
</dbReference>
<accession>A0A7W5GC96</accession>
<evidence type="ECO:0000256" key="2">
    <source>
        <dbReference type="ARBA" id="ARBA00022777"/>
    </source>
</evidence>
<dbReference type="PANTHER" id="PTHR45569">
    <property type="entry name" value="SENSOR PROTEIN KDPD"/>
    <property type="match status" value="1"/>
</dbReference>
<dbReference type="EC" id="2.7.13.3" evidence="5"/>
<dbReference type="EMBL" id="JACHXW010000015">
    <property type="protein sequence ID" value="MBB3154253.1"/>
    <property type="molecule type" value="Genomic_DNA"/>
</dbReference>
<keyword evidence="6" id="KW-1185">Reference proteome</keyword>
<feature type="domain" description="AAA+ ATPase" evidence="4">
    <location>
        <begin position="21"/>
        <end position="170"/>
    </location>
</feature>
<dbReference type="GO" id="GO:0005886">
    <property type="term" value="C:plasma membrane"/>
    <property type="evidence" value="ECO:0007669"/>
    <property type="project" value="TreeGrafter"/>
</dbReference>
<dbReference type="Gene3D" id="3.40.50.300">
    <property type="entry name" value="P-loop containing nucleotide triphosphate hydrolases"/>
    <property type="match status" value="2"/>
</dbReference>
<dbReference type="GO" id="GO:0005737">
    <property type="term" value="C:cytoplasm"/>
    <property type="evidence" value="ECO:0007669"/>
    <property type="project" value="UniProtKB-ARBA"/>
</dbReference>
<keyword evidence="2 5" id="KW-0418">Kinase</keyword>
<comment type="caution">
    <text evidence="5">The sequence shown here is derived from an EMBL/GenBank/DDBJ whole genome shotgun (WGS) entry which is preliminary data.</text>
</comment>
<evidence type="ECO:0000313" key="5">
    <source>
        <dbReference type="EMBL" id="MBB3154253.1"/>
    </source>
</evidence>
<reference evidence="5 6" key="1">
    <citation type="submission" date="2020-08" db="EMBL/GenBank/DDBJ databases">
        <title>Genomic Encyclopedia of Type Strains, Phase III (KMG-III): the genomes of soil and plant-associated and newly described type strains.</title>
        <authorList>
            <person name="Whitman W."/>
        </authorList>
    </citation>
    <scope>NUCLEOTIDE SEQUENCE [LARGE SCALE GENOMIC DNA]</scope>
    <source>
        <strain evidence="5 6">CECT 8234</strain>
    </source>
</reference>
<name>A0A7W5GC96_9BACL</name>